<name>A0ABT6EFV4_9ENTR</name>
<reference evidence="1" key="1">
    <citation type="submission" date="2023-03" db="EMBL/GenBank/DDBJ databases">
        <title>identification of new KPC variant in Klebsiella huaxiensis from the Hospital Sewage Samples in China.</title>
        <authorList>
            <person name="Wu Y."/>
        </authorList>
    </citation>
    <scope>NUCLEOTIDE SEQUENCE</scope>
    <source>
        <strain evidence="1">ZR-9</strain>
    </source>
</reference>
<keyword evidence="2" id="KW-1185">Reference proteome</keyword>
<protein>
    <submittedName>
        <fullName evidence="1">Uncharacterized protein</fullName>
    </submittedName>
</protein>
<dbReference type="Proteomes" id="UP001075001">
    <property type="component" value="Unassembled WGS sequence"/>
</dbReference>
<gene>
    <name evidence="1" type="ORF">OXR69_017890</name>
</gene>
<comment type="caution">
    <text evidence="1">The sequence shown here is derived from an EMBL/GenBank/DDBJ whole genome shotgun (WGS) entry which is preliminary data.</text>
</comment>
<proteinExistence type="predicted"/>
<evidence type="ECO:0000313" key="1">
    <source>
        <dbReference type="EMBL" id="MDG1643726.1"/>
    </source>
</evidence>
<dbReference type="EMBL" id="JAPQEX020000001">
    <property type="protein sequence ID" value="MDG1643726.1"/>
    <property type="molecule type" value="Genomic_DNA"/>
</dbReference>
<sequence length="61" mass="6975">MTNLPPPITHEKVQVVMTIENGQVIDTRKVRDNELIASMDTFFWMAKKAGYQVIAPNTEKQ</sequence>
<accession>A0ABT6EFV4</accession>
<evidence type="ECO:0000313" key="2">
    <source>
        <dbReference type="Proteomes" id="UP001075001"/>
    </source>
</evidence>
<organism evidence="1 2">
    <name type="scientific">Klebsiella huaxiensis</name>
    <dbReference type="NCBI Taxonomy" id="2153354"/>
    <lineage>
        <taxon>Bacteria</taxon>
        <taxon>Pseudomonadati</taxon>
        <taxon>Pseudomonadota</taxon>
        <taxon>Gammaproteobacteria</taxon>
        <taxon>Enterobacterales</taxon>
        <taxon>Enterobacteriaceae</taxon>
        <taxon>Klebsiella/Raoultella group</taxon>
        <taxon>Klebsiella</taxon>
    </lineage>
</organism>